<dbReference type="EC" id="1.2.4.4" evidence="4"/>
<reference evidence="6" key="1">
    <citation type="journal article" date="2021" name="PeerJ">
        <title>Extensive microbial diversity within the chicken gut microbiome revealed by metagenomics and culture.</title>
        <authorList>
            <person name="Gilroy R."/>
            <person name="Ravi A."/>
            <person name="Getino M."/>
            <person name="Pursley I."/>
            <person name="Horton D.L."/>
            <person name="Alikhan N.F."/>
            <person name="Baker D."/>
            <person name="Gharbi K."/>
            <person name="Hall N."/>
            <person name="Watson M."/>
            <person name="Adriaenssens E.M."/>
            <person name="Foster-Nyarko E."/>
            <person name="Jarju S."/>
            <person name="Secka A."/>
            <person name="Antonio M."/>
            <person name="Oren A."/>
            <person name="Chaudhuri R.R."/>
            <person name="La Ragione R."/>
            <person name="Hildebrand F."/>
            <person name="Pallen M.J."/>
        </authorList>
    </citation>
    <scope>NUCLEOTIDE SEQUENCE</scope>
    <source>
        <strain evidence="6">ChiGjej1B1-98</strain>
    </source>
</reference>
<keyword evidence="2 4" id="KW-0560">Oxidoreductase</keyword>
<dbReference type="EMBL" id="DXDC01000088">
    <property type="protein sequence ID" value="HIY65220.1"/>
    <property type="molecule type" value="Genomic_DNA"/>
</dbReference>
<comment type="caution">
    <text evidence="6">The sequence shown here is derived from an EMBL/GenBank/DDBJ whole genome shotgun (WGS) entry which is preliminary data.</text>
</comment>
<dbReference type="Pfam" id="PF00676">
    <property type="entry name" value="E1_dh"/>
    <property type="match status" value="1"/>
</dbReference>
<dbReference type="InterPro" id="IPR029061">
    <property type="entry name" value="THDP-binding"/>
</dbReference>
<sequence length="311" mass="34125">MLVARTLDVEAVRWQRQGILPAFPPAIGQEAAQVGSAFALDKTRDMAFITYRDHGVIAALESDLTDYMGSHLALWNGGFADPNKARHTPLQAVVGSTGIQAMGWAYAQKLEGSGGAALAYLGDGASSQGDVHEAFNFASVMRAPVVFFVQNNQWSLSTPLHLQVAGGSIADRAAGYAMPSIKVDGDDVAEVFQATGVALDYARENGPVVMEAFTYRRGPHATSDDPSRYRTLEEERMLGPDPLDRVKDAIADSEWWQQAEVEAEKTLGAVREGMTRPRYVHGDEMFDFVFQEKTPQIAAQQQQWREETDRD</sequence>
<dbReference type="InterPro" id="IPR050771">
    <property type="entry name" value="Alpha-ketoacid_DH_E1_comp"/>
</dbReference>
<evidence type="ECO:0000256" key="2">
    <source>
        <dbReference type="ARBA" id="ARBA00023002"/>
    </source>
</evidence>
<evidence type="ECO:0000313" key="6">
    <source>
        <dbReference type="EMBL" id="HIY65220.1"/>
    </source>
</evidence>
<comment type="similarity">
    <text evidence="4">Belongs to the BCKDHA family.</text>
</comment>
<evidence type="ECO:0000259" key="5">
    <source>
        <dbReference type="Pfam" id="PF00676"/>
    </source>
</evidence>
<dbReference type="SUPFAM" id="SSF52518">
    <property type="entry name" value="Thiamin diphosphate-binding fold (THDP-binding)"/>
    <property type="match status" value="1"/>
</dbReference>
<dbReference type="GO" id="GO:0003863">
    <property type="term" value="F:branched-chain 2-oxo acid dehydrogenase activity"/>
    <property type="evidence" value="ECO:0007669"/>
    <property type="project" value="UniProtKB-EC"/>
</dbReference>
<dbReference type="PANTHER" id="PTHR43380:SF1">
    <property type="entry name" value="2-OXOISOVALERATE DEHYDROGENASE SUBUNIT ALPHA, MITOCHONDRIAL"/>
    <property type="match status" value="1"/>
</dbReference>
<dbReference type="PANTHER" id="PTHR43380">
    <property type="entry name" value="2-OXOISOVALERATE DEHYDROGENASE SUBUNIT ALPHA, MITOCHONDRIAL"/>
    <property type="match status" value="1"/>
</dbReference>
<proteinExistence type="inferred from homology"/>
<accession>A0A9D1YUD8</accession>
<dbReference type="AlphaFoldDB" id="A0A9D1YUD8"/>
<dbReference type="InterPro" id="IPR001017">
    <property type="entry name" value="DH_E1"/>
</dbReference>
<dbReference type="CDD" id="cd02000">
    <property type="entry name" value="TPP_E1_PDC_ADC_BCADC"/>
    <property type="match status" value="1"/>
</dbReference>
<evidence type="ECO:0000256" key="1">
    <source>
        <dbReference type="ARBA" id="ARBA00001964"/>
    </source>
</evidence>
<dbReference type="GO" id="GO:0009083">
    <property type="term" value="P:branched-chain amino acid catabolic process"/>
    <property type="evidence" value="ECO:0007669"/>
    <property type="project" value="TreeGrafter"/>
</dbReference>
<gene>
    <name evidence="6" type="ORF">H9830_02955</name>
</gene>
<dbReference type="Proteomes" id="UP000824005">
    <property type="component" value="Unassembled WGS sequence"/>
</dbReference>
<evidence type="ECO:0000256" key="3">
    <source>
        <dbReference type="ARBA" id="ARBA00023052"/>
    </source>
</evidence>
<dbReference type="Gene3D" id="3.40.50.970">
    <property type="match status" value="1"/>
</dbReference>
<name>A0A9D1YUD8_9MICO</name>
<evidence type="ECO:0000313" key="7">
    <source>
        <dbReference type="Proteomes" id="UP000824005"/>
    </source>
</evidence>
<comment type="function">
    <text evidence="4">The branched-chain alpha-keto dehydrogenase complex catalyzes the overall conversion of alpha-keto acids to acyl-CoA and CO(2). It contains multiple copies of three enzymatic components: branched-chain alpha-keto acid decarboxylase (E1), lipoamide acyltransferase (E2) and lipoamide dehydrogenase (E3).</text>
</comment>
<keyword evidence="6" id="KW-0670">Pyruvate</keyword>
<evidence type="ECO:0000256" key="4">
    <source>
        <dbReference type="RuleBase" id="RU365014"/>
    </source>
</evidence>
<comment type="catalytic activity">
    <reaction evidence="4">
        <text>N(6)-[(R)-lipoyl]-L-lysyl-[protein] + 3-methyl-2-oxobutanoate + H(+) = N(6)-[(R)-S(8)-2-methylpropanoyldihydrolipoyl]-L-lysyl-[protein] + CO2</text>
        <dbReference type="Rhea" id="RHEA:13457"/>
        <dbReference type="Rhea" id="RHEA-COMP:10474"/>
        <dbReference type="Rhea" id="RHEA-COMP:10497"/>
        <dbReference type="ChEBI" id="CHEBI:11851"/>
        <dbReference type="ChEBI" id="CHEBI:15378"/>
        <dbReference type="ChEBI" id="CHEBI:16526"/>
        <dbReference type="ChEBI" id="CHEBI:83099"/>
        <dbReference type="ChEBI" id="CHEBI:83142"/>
        <dbReference type="EC" id="1.2.4.4"/>
    </reaction>
</comment>
<protein>
    <recommendedName>
        <fullName evidence="4">2-oxoisovalerate dehydrogenase subunit alpha</fullName>
        <ecNumber evidence="4">1.2.4.4</ecNumber>
    </recommendedName>
    <alternativeName>
        <fullName evidence="4">Branched-chain alpha-keto acid dehydrogenase E1 component alpha chain</fullName>
    </alternativeName>
</protein>
<dbReference type="GO" id="GO:0000287">
    <property type="term" value="F:magnesium ion binding"/>
    <property type="evidence" value="ECO:0007669"/>
    <property type="project" value="UniProtKB-ARBA"/>
</dbReference>
<feature type="domain" description="Dehydrogenase E1 component" evidence="5">
    <location>
        <begin position="1"/>
        <end position="264"/>
    </location>
</feature>
<comment type="cofactor">
    <cofactor evidence="1 4">
        <name>thiamine diphosphate</name>
        <dbReference type="ChEBI" id="CHEBI:58937"/>
    </cofactor>
</comment>
<keyword evidence="3 4" id="KW-0786">Thiamine pyrophosphate</keyword>
<organism evidence="6 7">
    <name type="scientific">Candidatus Agrococcus pullicola</name>
    <dbReference type="NCBI Taxonomy" id="2838429"/>
    <lineage>
        <taxon>Bacteria</taxon>
        <taxon>Bacillati</taxon>
        <taxon>Actinomycetota</taxon>
        <taxon>Actinomycetes</taxon>
        <taxon>Micrococcales</taxon>
        <taxon>Microbacteriaceae</taxon>
        <taxon>Agrococcus</taxon>
    </lineage>
</organism>
<reference evidence="6" key="2">
    <citation type="submission" date="2021-04" db="EMBL/GenBank/DDBJ databases">
        <authorList>
            <person name="Gilroy R."/>
        </authorList>
    </citation>
    <scope>NUCLEOTIDE SEQUENCE</scope>
    <source>
        <strain evidence="6">ChiGjej1B1-98</strain>
    </source>
</reference>